<dbReference type="Proteomes" id="UP000240978">
    <property type="component" value="Unassembled WGS sequence"/>
</dbReference>
<organism evidence="1 2">
    <name type="scientific">Chitinophaga ginsengisoli</name>
    <dbReference type="NCBI Taxonomy" id="363837"/>
    <lineage>
        <taxon>Bacteria</taxon>
        <taxon>Pseudomonadati</taxon>
        <taxon>Bacteroidota</taxon>
        <taxon>Chitinophagia</taxon>
        <taxon>Chitinophagales</taxon>
        <taxon>Chitinophagaceae</taxon>
        <taxon>Chitinophaga</taxon>
    </lineage>
</organism>
<evidence type="ECO:0000313" key="2">
    <source>
        <dbReference type="Proteomes" id="UP000240978"/>
    </source>
</evidence>
<sequence>MLNHIAFLINEEIPKQLRRSPVLNPRFVSQVMFGRFHKLESLDRKFLTSLKNSTEEETIRSAVKSCQYSIVPLMDKLIQWLPDNEVRRMDILDPDDEGKHLFKFLHQLLYDLHLYLEKNFYRYMDDEYNVPAYSRHLFQGFIMETLVTVKSSPRFRSLDSRLQRIVTAPLELSVSTAGNDYLSYGNRDYVAALANQLLGFVKRGNDNVWRLYNRLQYIDFNSVDYVRYLIFRFREECAAITNIREKYLWLIARRKKIAHQLVEEGTSFHNRQKSLKAVLDEWLKWEIYHTKRMLELETIGK</sequence>
<proteinExistence type="predicted"/>
<dbReference type="EMBL" id="PYGK01000008">
    <property type="protein sequence ID" value="PSL28123.1"/>
    <property type="molecule type" value="Genomic_DNA"/>
</dbReference>
<gene>
    <name evidence="1" type="ORF">CLV42_10842</name>
</gene>
<keyword evidence="2" id="KW-1185">Reference proteome</keyword>
<comment type="caution">
    <text evidence="1">The sequence shown here is derived from an EMBL/GenBank/DDBJ whole genome shotgun (WGS) entry which is preliminary data.</text>
</comment>
<reference evidence="1 2" key="1">
    <citation type="submission" date="2018-03" db="EMBL/GenBank/DDBJ databases">
        <title>Genomic Encyclopedia of Archaeal and Bacterial Type Strains, Phase II (KMG-II): from individual species to whole genera.</title>
        <authorList>
            <person name="Goeker M."/>
        </authorList>
    </citation>
    <scope>NUCLEOTIDE SEQUENCE [LARGE SCALE GENOMIC DNA]</scope>
    <source>
        <strain evidence="1 2">DSM 18107</strain>
    </source>
</reference>
<accession>A0A2P8G2C2</accession>
<name>A0A2P8G2C2_9BACT</name>
<evidence type="ECO:0000313" key="1">
    <source>
        <dbReference type="EMBL" id="PSL28123.1"/>
    </source>
</evidence>
<protein>
    <submittedName>
        <fullName evidence="1">Uncharacterized protein</fullName>
    </submittedName>
</protein>
<dbReference type="AlphaFoldDB" id="A0A2P8G2C2"/>